<dbReference type="EMBL" id="CAAALY010007417">
    <property type="protein sequence ID" value="VEL09855.1"/>
    <property type="molecule type" value="Genomic_DNA"/>
</dbReference>
<protein>
    <submittedName>
        <fullName evidence="1">Uncharacterized protein</fullName>
    </submittedName>
</protein>
<reference evidence="1" key="1">
    <citation type="submission" date="2018-11" db="EMBL/GenBank/DDBJ databases">
        <authorList>
            <consortium name="Pathogen Informatics"/>
        </authorList>
    </citation>
    <scope>NUCLEOTIDE SEQUENCE</scope>
</reference>
<evidence type="ECO:0000313" key="2">
    <source>
        <dbReference type="Proteomes" id="UP000784294"/>
    </source>
</evidence>
<sequence>MELNDAELYSPLEGDSTGSTNLRYGITFSTSPVPELFVLADFDAEASHKASFLAAFHSTSVQVPVNLDEADFAL</sequence>
<comment type="caution">
    <text evidence="1">The sequence shown here is derived from an EMBL/GenBank/DDBJ whole genome shotgun (WGS) entry which is preliminary data.</text>
</comment>
<gene>
    <name evidence="1" type="ORF">PXEA_LOCUS3295</name>
</gene>
<keyword evidence="2" id="KW-1185">Reference proteome</keyword>
<dbReference type="Proteomes" id="UP000784294">
    <property type="component" value="Unassembled WGS sequence"/>
</dbReference>
<organism evidence="1 2">
    <name type="scientific">Protopolystoma xenopodis</name>
    <dbReference type="NCBI Taxonomy" id="117903"/>
    <lineage>
        <taxon>Eukaryota</taxon>
        <taxon>Metazoa</taxon>
        <taxon>Spiralia</taxon>
        <taxon>Lophotrochozoa</taxon>
        <taxon>Platyhelminthes</taxon>
        <taxon>Monogenea</taxon>
        <taxon>Polyopisthocotylea</taxon>
        <taxon>Polystomatidea</taxon>
        <taxon>Polystomatidae</taxon>
        <taxon>Protopolystoma</taxon>
    </lineage>
</organism>
<accession>A0A3S4ZXX3</accession>
<evidence type="ECO:0000313" key="1">
    <source>
        <dbReference type="EMBL" id="VEL09855.1"/>
    </source>
</evidence>
<dbReference type="AlphaFoldDB" id="A0A3S4ZXX3"/>
<name>A0A3S4ZXX3_9PLAT</name>
<proteinExistence type="predicted"/>